<proteinExistence type="predicted"/>
<accession>A0A0F9SK26</accession>
<reference evidence="1" key="1">
    <citation type="journal article" date="2015" name="Nature">
        <title>Complex archaea that bridge the gap between prokaryotes and eukaryotes.</title>
        <authorList>
            <person name="Spang A."/>
            <person name="Saw J.H."/>
            <person name="Jorgensen S.L."/>
            <person name="Zaremba-Niedzwiedzka K."/>
            <person name="Martijn J."/>
            <person name="Lind A.E."/>
            <person name="van Eijk R."/>
            <person name="Schleper C."/>
            <person name="Guy L."/>
            <person name="Ettema T.J."/>
        </authorList>
    </citation>
    <scope>NUCLEOTIDE SEQUENCE</scope>
</reference>
<gene>
    <name evidence="1" type="ORF">LCGC14_0461620</name>
</gene>
<protein>
    <submittedName>
        <fullName evidence="1">Uncharacterized protein</fullName>
    </submittedName>
</protein>
<name>A0A0F9SK26_9ZZZZ</name>
<comment type="caution">
    <text evidence="1">The sequence shown here is derived from an EMBL/GenBank/DDBJ whole genome shotgun (WGS) entry which is preliminary data.</text>
</comment>
<dbReference type="AlphaFoldDB" id="A0A0F9SK26"/>
<sequence>MKTLWVCRRLRVLWYDYHNFRLVPFRLSRWRALSVAVSFPSATDVWDLSVLEFLKGKIR</sequence>
<organism evidence="1">
    <name type="scientific">marine sediment metagenome</name>
    <dbReference type="NCBI Taxonomy" id="412755"/>
    <lineage>
        <taxon>unclassified sequences</taxon>
        <taxon>metagenomes</taxon>
        <taxon>ecological metagenomes</taxon>
    </lineage>
</organism>
<evidence type="ECO:0000313" key="1">
    <source>
        <dbReference type="EMBL" id="KKN67419.1"/>
    </source>
</evidence>
<dbReference type="EMBL" id="LAZR01000475">
    <property type="protein sequence ID" value="KKN67419.1"/>
    <property type="molecule type" value="Genomic_DNA"/>
</dbReference>